<organism evidence="2 5">
    <name type="scientific">Bacteroides xylanisolvens</name>
    <dbReference type="NCBI Taxonomy" id="371601"/>
    <lineage>
        <taxon>Bacteria</taxon>
        <taxon>Pseudomonadati</taxon>
        <taxon>Bacteroidota</taxon>
        <taxon>Bacteroidia</taxon>
        <taxon>Bacteroidales</taxon>
        <taxon>Bacteroidaceae</taxon>
        <taxon>Bacteroides</taxon>
    </lineage>
</organism>
<dbReference type="Proteomes" id="UP000438288">
    <property type="component" value="Unassembled WGS sequence"/>
</dbReference>
<name>A0A174EUL4_9BACE</name>
<protein>
    <recommendedName>
        <fullName evidence="8">PKD-like family protein</fullName>
    </recommendedName>
</protein>
<evidence type="ECO:0000313" key="7">
    <source>
        <dbReference type="Proteomes" id="UP000487596"/>
    </source>
</evidence>
<proteinExistence type="predicted"/>
<evidence type="ECO:0000313" key="4">
    <source>
        <dbReference type="EMBL" id="MCA4524620.1"/>
    </source>
</evidence>
<dbReference type="Proteomes" id="UP000434604">
    <property type="component" value="Unassembled WGS sequence"/>
</dbReference>
<evidence type="ECO:0000313" key="2">
    <source>
        <dbReference type="EMBL" id="KAB6149323.1"/>
    </source>
</evidence>
<dbReference type="RefSeq" id="WP_004313742.1">
    <property type="nucleotide sequence ID" value="NZ_CABKPA010000036.1"/>
</dbReference>
<dbReference type="EMBL" id="WDED01000004">
    <property type="protein sequence ID" value="KAB6149323.1"/>
    <property type="molecule type" value="Genomic_DNA"/>
</dbReference>
<dbReference type="PROSITE" id="PS51257">
    <property type="entry name" value="PROKAR_LIPOPROTEIN"/>
    <property type="match status" value="1"/>
</dbReference>
<dbReference type="EMBL" id="JAIWWW010000035">
    <property type="protein sequence ID" value="MCA4524620.1"/>
    <property type="molecule type" value="Genomic_DNA"/>
</dbReference>
<dbReference type="InterPro" id="IPR032183">
    <property type="entry name" value="PKD-like"/>
</dbReference>
<evidence type="ECO:0000313" key="1">
    <source>
        <dbReference type="EMBL" id="KAB6143089.1"/>
    </source>
</evidence>
<dbReference type="Proteomes" id="UP001197958">
    <property type="component" value="Unassembled WGS sequence"/>
</dbReference>
<evidence type="ECO:0008006" key="8">
    <source>
        <dbReference type="Google" id="ProtNLM"/>
    </source>
</evidence>
<dbReference type="EMBL" id="WDEH01000002">
    <property type="protein sequence ID" value="KAB6143089.1"/>
    <property type="molecule type" value="Genomic_DNA"/>
</dbReference>
<sequence length="570" mass="64056">MKKLGIYAVMAVFVGVMSGCLDDDNNYNYKQINDLQGGNFNIENINSGYNLIEGDELVLAPTFKFTIDSITPDVSYEWYIDKQLQTGESGATYTFKADKSGTYQVTFAVTDNKSGVQFGKSTIIKVMSMFQRGWTILSDEGGRSVLHFIVPTTQHYQVTYNGETFTRDSLVYHIVKRDVVSNLGSNPKGLMNNIGYIDYNLQYGISVYDELVVKQDRWVELNGNTLEREVYTDEEFRGDIPAHFSPIEAAMTYTAKALLDKNGLIYWEKKADAADFHAGTYMSIGLNNETRFSRLFQAYKFNYYYTNVMLALTKEDNSLVGILDVGNVAGSESSAIGEMTSSESGNMYNIADPSGEDHFSNIKKTVVDALPAPYDGGNDFTMAYPFWTVLLKDEATSVYELRYFGLEADSRSVSCMDGWYYEAPLGVINDYRGMANFGNKRYVVIASGNQLYYYQYGWDSYGDVEYRGSLMPLGEPLPAAVKTLSGMDVTTNLRKYKYPYSGQLGVALEDGSFYIYSVVETRLKDGTCTAVSLKQQFPNETTSEENKNFGEIVDVLYKWGSGDDYMSFSF</sequence>
<dbReference type="InterPro" id="IPR035986">
    <property type="entry name" value="PKD_dom_sf"/>
</dbReference>
<evidence type="ECO:0000313" key="5">
    <source>
        <dbReference type="Proteomes" id="UP000434604"/>
    </source>
</evidence>
<dbReference type="SUPFAM" id="SSF49299">
    <property type="entry name" value="PKD domain"/>
    <property type="match status" value="1"/>
</dbReference>
<dbReference type="CDD" id="cd00146">
    <property type="entry name" value="PKD"/>
    <property type="match status" value="1"/>
</dbReference>
<dbReference type="Pfam" id="PF16407">
    <property type="entry name" value="PKD_2"/>
    <property type="match status" value="1"/>
</dbReference>
<gene>
    <name evidence="2" type="ORF">GA398_03560</name>
    <name evidence="1" type="ORF">GA424_02340</name>
    <name evidence="3" type="ORF">GAZ43_00170</name>
    <name evidence="4" type="ORF">LDZ35_15575</name>
</gene>
<reference evidence="5 6" key="1">
    <citation type="journal article" date="2019" name="Nat. Med.">
        <title>A library of human gut bacterial isolates paired with longitudinal multiomics data enables mechanistic microbiome research.</title>
        <authorList>
            <person name="Poyet M."/>
            <person name="Groussin M."/>
            <person name="Gibbons S.M."/>
            <person name="Avila-Pacheco J."/>
            <person name="Jiang X."/>
            <person name="Kearney S.M."/>
            <person name="Perrotta A.R."/>
            <person name="Berdy B."/>
            <person name="Zhao S."/>
            <person name="Lieberman T.D."/>
            <person name="Swanson P.K."/>
            <person name="Smith M."/>
            <person name="Roesemann S."/>
            <person name="Alexander J.E."/>
            <person name="Rich S.A."/>
            <person name="Livny J."/>
            <person name="Vlamakis H."/>
            <person name="Clish C."/>
            <person name="Bullock K."/>
            <person name="Deik A."/>
            <person name="Scott J."/>
            <person name="Pierce K.A."/>
            <person name="Xavier R.J."/>
            <person name="Alm E.J."/>
        </authorList>
    </citation>
    <scope>NUCLEOTIDE SEQUENCE [LARGE SCALE GENOMIC DNA]</scope>
    <source>
        <strain evidence="3 6">BIOML-A16</strain>
        <strain evidence="2 5">BIOML-A58</strain>
        <strain evidence="1 7">BIOML-A62</strain>
    </source>
</reference>
<comment type="caution">
    <text evidence="2">The sequence shown here is derived from an EMBL/GenBank/DDBJ whole genome shotgun (WGS) entry which is preliminary data.</text>
</comment>
<evidence type="ECO:0000313" key="3">
    <source>
        <dbReference type="EMBL" id="KAB6341917.1"/>
    </source>
</evidence>
<accession>A0A174EUL4</accession>
<reference evidence="4" key="2">
    <citation type="submission" date="2023-08" db="EMBL/GenBank/DDBJ databases">
        <title>Mucin Metabolism Genes Underlie the Key Renovations of Bacteroides xylanisolvens Genomes in Captive Great Apes.</title>
        <authorList>
            <person name="Nishida A.H."/>
        </authorList>
    </citation>
    <scope>NUCLEOTIDE SEQUENCE</scope>
    <source>
        <strain evidence="4">P19.10B</strain>
    </source>
</reference>
<evidence type="ECO:0000313" key="6">
    <source>
        <dbReference type="Proteomes" id="UP000438288"/>
    </source>
</evidence>
<dbReference type="Proteomes" id="UP000487596">
    <property type="component" value="Unassembled WGS sequence"/>
</dbReference>
<dbReference type="EMBL" id="WDCP01000001">
    <property type="protein sequence ID" value="KAB6341917.1"/>
    <property type="molecule type" value="Genomic_DNA"/>
</dbReference>
<dbReference type="AlphaFoldDB" id="A0A174EUL4"/>